<name>A0ABS8PI70_9PSEU</name>
<dbReference type="Pfam" id="PF02576">
    <property type="entry name" value="RimP_N"/>
    <property type="match status" value="1"/>
</dbReference>
<dbReference type="Gene3D" id="3.30.300.70">
    <property type="entry name" value="RimP-like superfamily, N-terminal"/>
    <property type="match status" value="1"/>
</dbReference>
<dbReference type="Proteomes" id="UP001199469">
    <property type="component" value="Unassembled WGS sequence"/>
</dbReference>
<evidence type="ECO:0000259" key="4">
    <source>
        <dbReference type="Pfam" id="PF02576"/>
    </source>
</evidence>
<keyword evidence="1 3" id="KW-0963">Cytoplasm</keyword>
<evidence type="ECO:0000256" key="3">
    <source>
        <dbReference type="HAMAP-Rule" id="MF_01077"/>
    </source>
</evidence>
<dbReference type="InterPro" id="IPR028989">
    <property type="entry name" value="RimP_N"/>
</dbReference>
<organism evidence="5 6">
    <name type="scientific">Actinomycetospora endophytica</name>
    <dbReference type="NCBI Taxonomy" id="2291215"/>
    <lineage>
        <taxon>Bacteria</taxon>
        <taxon>Bacillati</taxon>
        <taxon>Actinomycetota</taxon>
        <taxon>Actinomycetes</taxon>
        <taxon>Pseudonocardiales</taxon>
        <taxon>Pseudonocardiaceae</taxon>
        <taxon>Actinomycetospora</taxon>
    </lineage>
</organism>
<dbReference type="HAMAP" id="MF_01077">
    <property type="entry name" value="RimP"/>
    <property type="match status" value="1"/>
</dbReference>
<dbReference type="InterPro" id="IPR003728">
    <property type="entry name" value="Ribosome_maturation_RimP"/>
</dbReference>
<dbReference type="SUPFAM" id="SSF75420">
    <property type="entry name" value="YhbC-like, N-terminal domain"/>
    <property type="match status" value="1"/>
</dbReference>
<dbReference type="EMBL" id="JAJNDB010000007">
    <property type="protein sequence ID" value="MCD2197195.1"/>
    <property type="molecule type" value="Genomic_DNA"/>
</dbReference>
<sequence>MSRAPVGSPTGAAASALQPVVDDVVARAGFVLDELDVRPAGRSLVVRVTVESSDVPGVDDGPTGGVDLDAVAELSREVSAAVDAREAEDPAVRSALSGSYTLEVTTPGTDRPLTEPRHWERAWLRRVAVTLTDGETLTGRVGGVGTQPATVTLAVGKDLRTVPLADVTRAAVEVEFKPAPEAEVEALRAARREAEQ</sequence>
<dbReference type="PANTHER" id="PTHR33867:SF1">
    <property type="entry name" value="RIBOSOME MATURATION FACTOR RIMP"/>
    <property type="match status" value="1"/>
</dbReference>
<proteinExistence type="inferred from homology"/>
<dbReference type="InterPro" id="IPR035956">
    <property type="entry name" value="RimP_N_sf"/>
</dbReference>
<evidence type="ECO:0000313" key="5">
    <source>
        <dbReference type="EMBL" id="MCD2197195.1"/>
    </source>
</evidence>
<protein>
    <recommendedName>
        <fullName evidence="3">Ribosome maturation factor RimP</fullName>
    </recommendedName>
</protein>
<reference evidence="5 6" key="1">
    <citation type="submission" date="2021-11" db="EMBL/GenBank/DDBJ databases">
        <title>Draft genome sequence of Actinomycetospora sp. SF1 isolated from the rhizosphere soil.</title>
        <authorList>
            <person name="Duangmal K."/>
            <person name="Chantavorakit T."/>
        </authorList>
    </citation>
    <scope>NUCLEOTIDE SEQUENCE [LARGE SCALE GENOMIC DNA]</scope>
    <source>
        <strain evidence="5 6">TBRC 5722</strain>
    </source>
</reference>
<comment type="similarity">
    <text evidence="3">Belongs to the RimP family.</text>
</comment>
<evidence type="ECO:0000256" key="2">
    <source>
        <dbReference type="ARBA" id="ARBA00022517"/>
    </source>
</evidence>
<keyword evidence="2 3" id="KW-0690">Ribosome biogenesis</keyword>
<gene>
    <name evidence="3 5" type="primary">rimP</name>
    <name evidence="5" type="ORF">LQ327_27870</name>
</gene>
<dbReference type="RefSeq" id="WP_230739068.1">
    <property type="nucleotide sequence ID" value="NZ_JAJNDB010000007.1"/>
</dbReference>
<evidence type="ECO:0000256" key="1">
    <source>
        <dbReference type="ARBA" id="ARBA00022490"/>
    </source>
</evidence>
<feature type="domain" description="Ribosome maturation factor RimP N-terminal" evidence="4">
    <location>
        <begin position="21"/>
        <end position="110"/>
    </location>
</feature>
<comment type="subcellular location">
    <subcellularLocation>
        <location evidence="3">Cytoplasm</location>
    </subcellularLocation>
</comment>
<comment type="function">
    <text evidence="3">Required for maturation of 30S ribosomal subunits.</text>
</comment>
<dbReference type="NCBIfam" id="NF000930">
    <property type="entry name" value="PRK00092.2-2"/>
    <property type="match status" value="1"/>
</dbReference>
<keyword evidence="6" id="KW-1185">Reference proteome</keyword>
<evidence type="ECO:0000313" key="6">
    <source>
        <dbReference type="Proteomes" id="UP001199469"/>
    </source>
</evidence>
<dbReference type="PANTHER" id="PTHR33867">
    <property type="entry name" value="RIBOSOME MATURATION FACTOR RIMP"/>
    <property type="match status" value="1"/>
</dbReference>
<accession>A0ABS8PI70</accession>
<comment type="caution">
    <text evidence="5">The sequence shown here is derived from an EMBL/GenBank/DDBJ whole genome shotgun (WGS) entry which is preliminary data.</text>
</comment>